<organism>
    <name type="scientific">Pediculus humanus subsp. corporis</name>
    <name type="common">Body louse</name>
    <dbReference type="NCBI Taxonomy" id="121224"/>
    <lineage>
        <taxon>Eukaryota</taxon>
        <taxon>Metazoa</taxon>
        <taxon>Ecdysozoa</taxon>
        <taxon>Arthropoda</taxon>
        <taxon>Hexapoda</taxon>
        <taxon>Insecta</taxon>
        <taxon>Pterygota</taxon>
        <taxon>Neoptera</taxon>
        <taxon>Paraneoptera</taxon>
        <taxon>Psocodea</taxon>
        <taxon>Troctomorpha</taxon>
        <taxon>Phthiraptera</taxon>
        <taxon>Anoplura</taxon>
        <taxon>Pediculidae</taxon>
        <taxon>Pediculus</taxon>
    </lineage>
</organism>
<feature type="region of interest" description="Disordered" evidence="1">
    <location>
        <begin position="639"/>
        <end position="677"/>
    </location>
</feature>
<dbReference type="RefSeq" id="XP_002430043.1">
    <property type="nucleotide sequence ID" value="XM_002429998.1"/>
</dbReference>
<feature type="region of interest" description="Disordered" evidence="1">
    <location>
        <begin position="62"/>
        <end position="115"/>
    </location>
</feature>
<dbReference type="KEGG" id="phu:Phum_PHUM460460"/>
<name>E0VV99_PEDHC</name>
<dbReference type="GeneID" id="8238408"/>
<feature type="compositionally biased region" description="Low complexity" evidence="1">
    <location>
        <begin position="1094"/>
        <end position="1112"/>
    </location>
</feature>
<evidence type="ECO:0000313" key="3">
    <source>
        <dbReference type="EnsemblMetazoa" id="PHUM460460-PA"/>
    </source>
</evidence>
<reference evidence="3" key="3">
    <citation type="submission" date="2021-02" db="UniProtKB">
        <authorList>
            <consortium name="EnsemblMetazoa"/>
        </authorList>
    </citation>
    <scope>IDENTIFICATION</scope>
    <source>
        <strain evidence="3">USDA</strain>
    </source>
</reference>
<feature type="region of interest" description="Disordered" evidence="1">
    <location>
        <begin position="1088"/>
        <end position="1119"/>
    </location>
</feature>
<keyword evidence="4" id="KW-1185">Reference proteome</keyword>
<feature type="compositionally biased region" description="Acidic residues" evidence="1">
    <location>
        <begin position="64"/>
        <end position="91"/>
    </location>
</feature>
<feature type="compositionally biased region" description="Low complexity" evidence="1">
    <location>
        <begin position="512"/>
        <end position="535"/>
    </location>
</feature>
<sequence>MLMRENFKTEIITKNEKKNYDSDKIKKIFFPVYTRLMDDIDIHLELENYLETIKKINENREISNDDNDECDDNECNDDDGDDDDGDDDDEKNDVKIIDYDSDFSPSRENIDNKSYTKEKIKRKIETYDTPLPSSSSSASQVFVKSKVNKIKSKISISSSADGKNKTLGKSSNEIFLLSSVSNETFTIVRSSNTNLSKEEEKLDDDDILKTSEQIKTFEHGDKNFKISKSVECDLSNSSSEYTDCVTETSSFSSGKSQKHPRVFNNSSVKNKKNKNKIKKARYTPSIEALFDIYNTILIDKKKKKKSNNKKHKTLLSFVELLLKAKLNDTKIFKFPQIKDPNNLKPTLGKLDFEKKTPGIHYTRTQTVQEYVTLVQCMLSLLPIHHISVLNDITDKVRNTFHSNVNITIRKREINKTKVNKPENKTKKTIREKKIIKKNNHDIINQFVNGELFPARDKRGKNLKMLPGKKFFGKKNFITEKKLLTDLYEQNKKLLINFKLSDNEMSINKNNKSISKVSPVNNNNNNNNNNLSSPSENVKEEKKEATGKSSKTNLECGKIIKSSNHPFDKTTYDNEGKIIKNNFPETQSKISKTTVADEIVESSNIRKNNEFAYVSGKKEIPEYPVHNKIFKEFLTSKKSSEHLFTSPPRTPNTPNSKTIDSVKSKKNIPEVSSEKNTIETANGKTSKIVEDKISRGKCKTTTSVTKPLTSNTDKQPKKKLTNFNIENLEKQNYNPTVTPGIFWDKKKPYKKTTPAVDSMISPTIIQKSQRTKPVGKKMSPFIKQMKTLKENLDAILNESEIKNTNLTSDVKEEKPFEKKLPNNINFKLNQSINDNNNIRRQEIKWVKNLHKSKSHTLLTMKKNKEKSDVALTKTISDSFLLDSKNKTFFIFGPVNISDEYEKISFPSLIIQSDSHINTKSIIPLTINNLKKLIETNSDKKFFPGRLTDSENDPPFVTFMFVPKKKEMTDGIPSKQIRAVFLDNKCYESDSRPHYDEKDIKIKEDLKKIEKFIDTLPKLTTVKRIPEKQEERQDQSKTMQNHAKPSKKLLSSKKSNFLKEVNSCTSKTIPKKKNKNTLYGCDVKKQTIVPLKKQENANNNNDNNNNNDSSNMNSGQRNDDENKKNYTEIVDELINLIKIKESLSEDNKQQQTTETNDLSTVIKDIFDIVMKIKKKFEISDVVSTSSSTSDLHIKQDENLMSKKIDDVINSNFLQCLTTIQKQETDTDENKPETTYKKSSLNDSETILQMIKPDPEEKKQTTDFDKEIHSKPPVCLNEPIEIFSNDVQSQKSICPIIDYIINNNNKNKNSKLFTFENIYLKTSLPETAIWRNCCNNDYNNDPKFKVINLSNSCIVSQMTTMTEDEVFKEIDFCLRENYVFQAIKLLESFYNSYLSFYDPDFKRNRINNNNNIEYDNDNSSKILLKSLTDKCKCLTGEIEKKAWLKVLWNLNEVTKIFSVPNNPAGVYSLTENEFSEKIKETIFLEPKIIKSLIHLEKQIYKTKIFMKTVKKFNSDTKISNRNTLNDHDDDDDDDDTDLLWYDAPEENVIIMNLSNYLIKKLYPDNKIYETKSNEKNVCDVENENLLNESNVSLFRHDIENDLKIVNNTNNNNNNNNNNVKNHCLDGVKDRIREKRIFVQYLMDLIRDPVLPDVQMVKEIVAKKIQSLEHSVFALERHYNRLNGYKNYMALKIKSRKWRGIRYFFKFFYKYFVVRKSENRRNININ</sequence>
<feature type="compositionally biased region" description="Basic and acidic residues" evidence="1">
    <location>
        <begin position="536"/>
        <end position="545"/>
    </location>
</feature>
<reference evidence="2" key="1">
    <citation type="submission" date="2007-04" db="EMBL/GenBank/DDBJ databases">
        <title>Annotation of Pediculus humanus corporis strain USDA.</title>
        <authorList>
            <person name="Kirkness E."/>
            <person name="Hannick L."/>
            <person name="Hass B."/>
            <person name="Bruggner R."/>
            <person name="Lawson D."/>
            <person name="Bidwell S."/>
            <person name="Joardar V."/>
            <person name="Caler E."/>
            <person name="Walenz B."/>
            <person name="Inman J."/>
            <person name="Schobel S."/>
            <person name="Galinsky K."/>
            <person name="Amedeo P."/>
            <person name="Strausberg R."/>
        </authorList>
    </citation>
    <scope>NUCLEOTIDE SEQUENCE</scope>
    <source>
        <strain evidence="2">USDA</strain>
    </source>
</reference>
<dbReference type="InParanoid" id="E0VV99"/>
<protein>
    <submittedName>
        <fullName evidence="2 3">Uncharacterized protein</fullName>
    </submittedName>
</protein>
<feature type="region of interest" description="Disordered" evidence="1">
    <location>
        <begin position="1021"/>
        <end position="1050"/>
    </location>
</feature>
<dbReference type="HOGENOM" id="CLU_240235_0_0_1"/>
<feature type="compositionally biased region" description="Basic and acidic residues" evidence="1">
    <location>
        <begin position="1022"/>
        <end position="1033"/>
    </location>
</feature>
<dbReference type="CTD" id="8238408"/>
<evidence type="ECO:0000256" key="1">
    <source>
        <dbReference type="SAM" id="MobiDB-lite"/>
    </source>
</evidence>
<feature type="region of interest" description="Disordered" evidence="1">
    <location>
        <begin position="512"/>
        <end position="551"/>
    </location>
</feature>
<dbReference type="VEuPathDB" id="VectorBase:PHUM460460"/>
<evidence type="ECO:0000313" key="2">
    <source>
        <dbReference type="EMBL" id="EEB17305.1"/>
    </source>
</evidence>
<gene>
    <name evidence="3" type="primary">8238408</name>
    <name evidence="2" type="ORF">Phum_PHUM460460</name>
</gene>
<evidence type="ECO:0000313" key="4">
    <source>
        <dbReference type="Proteomes" id="UP000009046"/>
    </source>
</evidence>
<reference evidence="2" key="2">
    <citation type="submission" date="2007-04" db="EMBL/GenBank/DDBJ databases">
        <title>The genome of the human body louse.</title>
        <authorList>
            <consortium name="The Human Body Louse Genome Consortium"/>
            <person name="Kirkness E."/>
            <person name="Walenz B."/>
            <person name="Hass B."/>
            <person name="Bruggner R."/>
            <person name="Strausberg R."/>
        </authorList>
    </citation>
    <scope>NUCLEOTIDE SEQUENCE</scope>
    <source>
        <strain evidence="2">USDA</strain>
    </source>
</reference>
<dbReference type="EMBL" id="DS235805">
    <property type="protein sequence ID" value="EEB17305.1"/>
    <property type="molecule type" value="Genomic_DNA"/>
</dbReference>
<dbReference type="EnsemblMetazoa" id="PHUM460460-RA">
    <property type="protein sequence ID" value="PHUM460460-PA"/>
    <property type="gene ID" value="PHUM460460"/>
</dbReference>
<dbReference type="EMBL" id="AAZO01005594">
    <property type="status" value="NOT_ANNOTATED_CDS"/>
    <property type="molecule type" value="Genomic_DNA"/>
</dbReference>
<dbReference type="Proteomes" id="UP000009046">
    <property type="component" value="Unassembled WGS sequence"/>
</dbReference>
<accession>E0VV99</accession>
<proteinExistence type="predicted"/>